<keyword evidence="3" id="KW-1185">Reference proteome</keyword>
<comment type="caution">
    <text evidence="2">The sequence shown here is derived from an EMBL/GenBank/DDBJ whole genome shotgun (WGS) entry which is preliminary data.</text>
</comment>
<organism evidence="2 3">
    <name type="scientific">Alloalcanivorax profundimaris</name>
    <dbReference type="NCBI Taxonomy" id="2735259"/>
    <lineage>
        <taxon>Bacteria</taxon>
        <taxon>Pseudomonadati</taxon>
        <taxon>Pseudomonadota</taxon>
        <taxon>Gammaproteobacteria</taxon>
        <taxon>Oceanospirillales</taxon>
        <taxon>Alcanivoracaceae</taxon>
        <taxon>Alloalcanivorax</taxon>
    </lineage>
</organism>
<reference evidence="2 3" key="1">
    <citation type="submission" date="2012-09" db="EMBL/GenBank/DDBJ databases">
        <title>Genome Sequence of alkane-degrading Bacterium Alcanivorax sp. 521-1.</title>
        <authorList>
            <person name="Lai Q."/>
            <person name="Shao Z."/>
        </authorList>
    </citation>
    <scope>NUCLEOTIDE SEQUENCE [LARGE SCALE GENOMIC DNA]</scope>
    <source>
        <strain evidence="2 3">521-1</strain>
    </source>
</reference>
<dbReference type="PANTHER" id="PTHR35006">
    <property type="entry name" value="GLYOXALASE FAMILY PROTEIN (AFU_ORTHOLOGUE AFUA_5G14830)"/>
    <property type="match status" value="1"/>
</dbReference>
<dbReference type="RefSeq" id="WP_194863731.1">
    <property type="nucleotide sequence ID" value="NZ_ARXX01000001.1"/>
</dbReference>
<gene>
    <name evidence="2" type="ORF">Y5W_00042</name>
</gene>
<dbReference type="Gene3D" id="3.10.180.10">
    <property type="entry name" value="2,3-Dihydroxybiphenyl 1,2-Dioxygenase, domain 1"/>
    <property type="match status" value="1"/>
</dbReference>
<sequence>MTLLDHVEFAVRDAEVSRRFYEQALAPLGMTRIITVGPERTRGGGTRHGFGRDGYPRLWVQDNEQAGAGTHVAFAATERTVVDAFHDAALAAGGVDNGAPGVRAHYHDHYYAAYVLDPDGVNVEVVCQAVPA</sequence>
<dbReference type="InterPro" id="IPR037523">
    <property type="entry name" value="VOC_core"/>
</dbReference>
<dbReference type="InterPro" id="IPR004360">
    <property type="entry name" value="Glyas_Fos-R_dOase_dom"/>
</dbReference>
<accession>A0ABS0AKT6</accession>
<dbReference type="PROSITE" id="PS51819">
    <property type="entry name" value="VOC"/>
    <property type="match status" value="1"/>
</dbReference>
<dbReference type="PANTHER" id="PTHR35006:SF2">
    <property type="entry name" value="GLYOXALASE FAMILY PROTEIN (AFU_ORTHOLOGUE AFUA_5G14830)"/>
    <property type="match status" value="1"/>
</dbReference>
<feature type="domain" description="VOC" evidence="1">
    <location>
        <begin position="3"/>
        <end position="128"/>
    </location>
</feature>
<evidence type="ECO:0000313" key="3">
    <source>
        <dbReference type="Proteomes" id="UP000662703"/>
    </source>
</evidence>
<dbReference type="Proteomes" id="UP000662703">
    <property type="component" value="Unassembled WGS sequence"/>
</dbReference>
<dbReference type="InterPro" id="IPR029068">
    <property type="entry name" value="Glyas_Bleomycin-R_OHBP_Dase"/>
</dbReference>
<name>A0ABS0AKT6_9GAMM</name>
<protein>
    <submittedName>
        <fullName evidence="2">Bleomycin resistance protein</fullName>
    </submittedName>
</protein>
<proteinExistence type="predicted"/>
<dbReference type="Pfam" id="PF00903">
    <property type="entry name" value="Glyoxalase"/>
    <property type="match status" value="1"/>
</dbReference>
<evidence type="ECO:0000259" key="1">
    <source>
        <dbReference type="PROSITE" id="PS51819"/>
    </source>
</evidence>
<dbReference type="EMBL" id="ARXX01000001">
    <property type="protein sequence ID" value="MBF5054748.1"/>
    <property type="molecule type" value="Genomic_DNA"/>
</dbReference>
<dbReference type="SUPFAM" id="SSF54593">
    <property type="entry name" value="Glyoxalase/Bleomycin resistance protein/Dihydroxybiphenyl dioxygenase"/>
    <property type="match status" value="1"/>
</dbReference>
<evidence type="ECO:0000313" key="2">
    <source>
        <dbReference type="EMBL" id="MBF5054748.1"/>
    </source>
</evidence>
<dbReference type="CDD" id="cd07262">
    <property type="entry name" value="VOC_like"/>
    <property type="match status" value="1"/>
</dbReference>